<dbReference type="GO" id="GO:0008234">
    <property type="term" value="F:cysteine-type peptidase activity"/>
    <property type="evidence" value="ECO:0007669"/>
    <property type="project" value="InterPro"/>
</dbReference>
<dbReference type="EMBL" id="QASA01000001">
    <property type="protein sequence ID" value="RDC63568.1"/>
    <property type="molecule type" value="Genomic_DNA"/>
</dbReference>
<comment type="caution">
    <text evidence="2">The sequence shown here is derived from an EMBL/GenBank/DDBJ whole genome shotgun (WGS) entry which is preliminary data.</text>
</comment>
<dbReference type="AlphaFoldDB" id="A0A369QMY8"/>
<evidence type="ECO:0000259" key="1">
    <source>
        <dbReference type="Pfam" id="PF01364"/>
    </source>
</evidence>
<gene>
    <name evidence="2" type="ORF">AHMF7616_02173</name>
</gene>
<accession>A0A369QMY8</accession>
<dbReference type="Proteomes" id="UP000253919">
    <property type="component" value="Unassembled WGS sequence"/>
</dbReference>
<evidence type="ECO:0000313" key="2">
    <source>
        <dbReference type="EMBL" id="RDC63568.1"/>
    </source>
</evidence>
<dbReference type="Pfam" id="PF01364">
    <property type="entry name" value="Peptidase_C25"/>
    <property type="match status" value="1"/>
</dbReference>
<protein>
    <recommendedName>
        <fullName evidence="1">Gingipain domain-containing protein</fullName>
    </recommendedName>
</protein>
<sequence length="233" mass="26304">MHYARKNLFTSRSWFFSPADTTKTGDSYFVFQKNNNQTVLGYDVTNPYAISKITINNQATEASFVGPAPNNRQQKILLVNASNIYSPAAPVKTTFRNLANNRSNFILVYHSRLRKPAAAYPDPVKAYAEYRASTNGGKYDTLSLEIRQVYDQFHYGEKSAQAIKHLVNYLSTQGKPAYLLLLGQALLADYENFGRSRTAPSPTASLRDMIPTGYPASDIFLTADWEKIFIFRK</sequence>
<reference evidence="2 3" key="1">
    <citation type="submission" date="2018-04" db="EMBL/GenBank/DDBJ databases">
        <title>Adhaeribacter sp. HMF7616 genome sequencing and assembly.</title>
        <authorList>
            <person name="Kang H."/>
            <person name="Kang J."/>
            <person name="Cha I."/>
            <person name="Kim H."/>
            <person name="Joh K."/>
        </authorList>
    </citation>
    <scope>NUCLEOTIDE SEQUENCE [LARGE SCALE GENOMIC DNA]</scope>
    <source>
        <strain evidence="2 3">HMF7616</strain>
    </source>
</reference>
<keyword evidence="3" id="KW-1185">Reference proteome</keyword>
<dbReference type="GO" id="GO:0006508">
    <property type="term" value="P:proteolysis"/>
    <property type="evidence" value="ECO:0007669"/>
    <property type="project" value="InterPro"/>
</dbReference>
<feature type="domain" description="Gingipain" evidence="1">
    <location>
        <begin position="121"/>
        <end position="224"/>
    </location>
</feature>
<organism evidence="2 3">
    <name type="scientific">Adhaeribacter pallidiroseus</name>
    <dbReference type="NCBI Taxonomy" id="2072847"/>
    <lineage>
        <taxon>Bacteria</taxon>
        <taxon>Pseudomonadati</taxon>
        <taxon>Bacteroidota</taxon>
        <taxon>Cytophagia</taxon>
        <taxon>Cytophagales</taxon>
        <taxon>Hymenobacteraceae</taxon>
        <taxon>Adhaeribacter</taxon>
    </lineage>
</organism>
<evidence type="ECO:0000313" key="3">
    <source>
        <dbReference type="Proteomes" id="UP000253919"/>
    </source>
</evidence>
<dbReference type="InterPro" id="IPR001769">
    <property type="entry name" value="Gingipain"/>
</dbReference>
<name>A0A369QMY8_9BACT</name>
<proteinExistence type="predicted"/>